<evidence type="ECO:0000313" key="5">
    <source>
        <dbReference type="EMBL" id="MEJ8279903.1"/>
    </source>
</evidence>
<evidence type="ECO:0000259" key="4">
    <source>
        <dbReference type="PROSITE" id="PS51118"/>
    </source>
</evidence>
<accession>A0ABU8T8E1</accession>
<dbReference type="InterPro" id="IPR036390">
    <property type="entry name" value="WH_DNA-bd_sf"/>
</dbReference>
<dbReference type="PANTHER" id="PTHR33204:SF18">
    <property type="entry name" value="TRANSCRIPTIONAL REGULATORY PROTEIN"/>
    <property type="match status" value="1"/>
</dbReference>
<dbReference type="Pfam" id="PF01638">
    <property type="entry name" value="HxlR"/>
    <property type="match status" value="1"/>
</dbReference>
<dbReference type="InterPro" id="IPR002577">
    <property type="entry name" value="HTH_HxlR"/>
</dbReference>
<proteinExistence type="predicted"/>
<comment type="caution">
    <text evidence="5">The sequence shown here is derived from an EMBL/GenBank/DDBJ whole genome shotgun (WGS) entry which is preliminary data.</text>
</comment>
<keyword evidence="2" id="KW-0238">DNA-binding</keyword>
<keyword evidence="3" id="KW-0804">Transcription</keyword>
<protein>
    <submittedName>
        <fullName evidence="5">Helix-turn-helix domain-containing protein</fullName>
    </submittedName>
</protein>
<dbReference type="SUPFAM" id="SSF46785">
    <property type="entry name" value="Winged helix' DNA-binding domain"/>
    <property type="match status" value="1"/>
</dbReference>
<sequence length="160" mass="17107">MDARTAAAGQVCSVARTAALLADPWTVLVVRDLGRGVTRFDALAERLGVARTVLSRRLDGLVGDGVVERVDYREPGSRTRAEYRLTRRGRDLGVVLAALMDFGDRHLAGDAGPPVVRVHEHCGAPVRLVSVCAEGHRLGGDDRVRLVPGPGAPTGEQEPR</sequence>
<organism evidence="5 6">
    <name type="scientific">Pseudonocardia spirodelae</name>
    <dbReference type="NCBI Taxonomy" id="3133431"/>
    <lineage>
        <taxon>Bacteria</taxon>
        <taxon>Bacillati</taxon>
        <taxon>Actinomycetota</taxon>
        <taxon>Actinomycetes</taxon>
        <taxon>Pseudonocardiales</taxon>
        <taxon>Pseudonocardiaceae</taxon>
        <taxon>Pseudonocardia</taxon>
    </lineage>
</organism>
<dbReference type="PANTHER" id="PTHR33204">
    <property type="entry name" value="TRANSCRIPTIONAL REGULATOR, MARR FAMILY"/>
    <property type="match status" value="1"/>
</dbReference>
<feature type="domain" description="HTH hxlR-type" evidence="4">
    <location>
        <begin position="12"/>
        <end position="111"/>
    </location>
</feature>
<dbReference type="EMBL" id="JBBJUP010000009">
    <property type="protein sequence ID" value="MEJ8279903.1"/>
    <property type="molecule type" value="Genomic_DNA"/>
</dbReference>
<dbReference type="Proteomes" id="UP001364211">
    <property type="component" value="Unassembled WGS sequence"/>
</dbReference>
<evidence type="ECO:0000256" key="3">
    <source>
        <dbReference type="ARBA" id="ARBA00023163"/>
    </source>
</evidence>
<dbReference type="InterPro" id="IPR036388">
    <property type="entry name" value="WH-like_DNA-bd_sf"/>
</dbReference>
<keyword evidence="1" id="KW-0805">Transcription regulation</keyword>
<keyword evidence="6" id="KW-1185">Reference proteome</keyword>
<reference evidence="5 6" key="1">
    <citation type="submission" date="2024-03" db="EMBL/GenBank/DDBJ databases">
        <title>Draft genome sequence of Pseudonocardia sp. DW16-2.</title>
        <authorList>
            <person name="Duangmal K."/>
        </authorList>
    </citation>
    <scope>NUCLEOTIDE SEQUENCE [LARGE SCALE GENOMIC DNA]</scope>
    <source>
        <strain evidence="5 6">DW16-2</strain>
    </source>
</reference>
<evidence type="ECO:0000256" key="1">
    <source>
        <dbReference type="ARBA" id="ARBA00023015"/>
    </source>
</evidence>
<dbReference type="PROSITE" id="PS51118">
    <property type="entry name" value="HTH_HXLR"/>
    <property type="match status" value="1"/>
</dbReference>
<evidence type="ECO:0000256" key="2">
    <source>
        <dbReference type="ARBA" id="ARBA00023125"/>
    </source>
</evidence>
<name>A0ABU8T8E1_9PSEU</name>
<dbReference type="Gene3D" id="1.10.10.10">
    <property type="entry name" value="Winged helix-like DNA-binding domain superfamily/Winged helix DNA-binding domain"/>
    <property type="match status" value="1"/>
</dbReference>
<gene>
    <name evidence="5" type="ORF">WJX68_13240</name>
</gene>
<evidence type="ECO:0000313" key="6">
    <source>
        <dbReference type="Proteomes" id="UP001364211"/>
    </source>
</evidence>
<dbReference type="RefSeq" id="WP_340290400.1">
    <property type="nucleotide sequence ID" value="NZ_JBBJUP010000009.1"/>
</dbReference>